<dbReference type="AlphaFoldDB" id="A0A7M1AXN3"/>
<keyword evidence="3" id="KW-1185">Reference proteome</keyword>
<dbReference type="PANTHER" id="PTHR33121:SF76">
    <property type="entry name" value="SIGNALING PROTEIN"/>
    <property type="match status" value="1"/>
</dbReference>
<gene>
    <name evidence="2" type="ORF">FJR03_10680</name>
</gene>
<organism evidence="2 3">
    <name type="scientific">Sulfurimonas marina</name>
    <dbReference type="NCBI Taxonomy" id="2590551"/>
    <lineage>
        <taxon>Bacteria</taxon>
        <taxon>Pseudomonadati</taxon>
        <taxon>Campylobacterota</taxon>
        <taxon>Epsilonproteobacteria</taxon>
        <taxon>Campylobacterales</taxon>
        <taxon>Sulfurimonadaceae</taxon>
        <taxon>Sulfurimonas</taxon>
    </lineage>
</organism>
<dbReference type="InterPro" id="IPR001633">
    <property type="entry name" value="EAL_dom"/>
</dbReference>
<dbReference type="PROSITE" id="PS50883">
    <property type="entry name" value="EAL"/>
    <property type="match status" value="1"/>
</dbReference>
<feature type="domain" description="EAL" evidence="1">
    <location>
        <begin position="1"/>
        <end position="240"/>
    </location>
</feature>
<dbReference type="CDD" id="cd01948">
    <property type="entry name" value="EAL"/>
    <property type="match status" value="1"/>
</dbReference>
<proteinExistence type="predicted"/>
<dbReference type="PANTHER" id="PTHR33121">
    <property type="entry name" value="CYCLIC DI-GMP PHOSPHODIESTERASE PDEF"/>
    <property type="match status" value="1"/>
</dbReference>
<dbReference type="KEGG" id="smax:FJR03_10680"/>
<dbReference type="EMBL" id="CP041165">
    <property type="protein sequence ID" value="QOP42175.1"/>
    <property type="molecule type" value="Genomic_DNA"/>
</dbReference>
<evidence type="ECO:0000313" key="3">
    <source>
        <dbReference type="Proteomes" id="UP000593910"/>
    </source>
</evidence>
<dbReference type="InterPro" id="IPR050706">
    <property type="entry name" value="Cyclic-di-GMP_PDE-like"/>
</dbReference>
<dbReference type="InterPro" id="IPR035919">
    <property type="entry name" value="EAL_sf"/>
</dbReference>
<evidence type="ECO:0000313" key="2">
    <source>
        <dbReference type="EMBL" id="QOP42175.1"/>
    </source>
</evidence>
<dbReference type="Pfam" id="PF00563">
    <property type="entry name" value="EAL"/>
    <property type="match status" value="1"/>
</dbReference>
<dbReference type="GO" id="GO:0071111">
    <property type="term" value="F:cyclic-guanylate-specific phosphodiesterase activity"/>
    <property type="evidence" value="ECO:0007669"/>
    <property type="project" value="InterPro"/>
</dbReference>
<sequence length="240" mass="28441">MKTNLTLPLSIILNESYGAAYEPIISLDTMEIYGYEALSRFRHENKNVPPDQFFNAIHDDTETFFHFESILKRFQLDNRPKGYRLFLNLDPHVVLNNDHVEYWVRLFTTHADIELEIIENSHDHNLPLIEEFMGWMDQHNISYAYDDFLKPNTLFFTSLFHRAKTIKLDLDVINKIKKDYAYIDVAKGIVNYVRSSKRLSLLEGIETKEDLEIAKELGVDLIQGYYFQDQFIKKWHQDIN</sequence>
<dbReference type="SMART" id="SM00052">
    <property type="entry name" value="EAL"/>
    <property type="match status" value="1"/>
</dbReference>
<name>A0A7M1AXN3_9BACT</name>
<reference evidence="2 3" key="1">
    <citation type="submission" date="2019-06" db="EMBL/GenBank/DDBJ databases">
        <title>Sulfurimonas gotlandica sp. nov., a chemoautotrophic and psychrotolerant epsilonproteobacterium isolated from a pelagic redoxcline, and an emended description of the genus Sulfurimonas.</title>
        <authorList>
            <person name="Wang S."/>
            <person name="Jiang L."/>
            <person name="Shao Z."/>
        </authorList>
    </citation>
    <scope>NUCLEOTIDE SEQUENCE [LARGE SCALE GENOMIC DNA]</scope>
    <source>
        <strain evidence="2 3">B2</strain>
    </source>
</reference>
<dbReference type="Gene3D" id="3.20.20.450">
    <property type="entry name" value="EAL domain"/>
    <property type="match status" value="1"/>
</dbReference>
<accession>A0A7M1AXN3</accession>
<protein>
    <submittedName>
        <fullName evidence="2">EAL domain-containing protein</fullName>
    </submittedName>
</protein>
<evidence type="ECO:0000259" key="1">
    <source>
        <dbReference type="PROSITE" id="PS50883"/>
    </source>
</evidence>
<dbReference type="SUPFAM" id="SSF141868">
    <property type="entry name" value="EAL domain-like"/>
    <property type="match status" value="1"/>
</dbReference>
<dbReference type="Proteomes" id="UP000593910">
    <property type="component" value="Chromosome"/>
</dbReference>
<dbReference type="RefSeq" id="WP_193113496.1">
    <property type="nucleotide sequence ID" value="NZ_CP041165.1"/>
</dbReference>